<name>A0A553WA92_9SPHN</name>
<organism evidence="2 3">
    <name type="scientific">Sphingorhabdus contaminans</name>
    <dbReference type="NCBI Taxonomy" id="1343899"/>
    <lineage>
        <taxon>Bacteria</taxon>
        <taxon>Pseudomonadati</taxon>
        <taxon>Pseudomonadota</taxon>
        <taxon>Alphaproteobacteria</taxon>
        <taxon>Sphingomonadales</taxon>
        <taxon>Sphingomonadaceae</taxon>
        <taxon>Sphingorhabdus</taxon>
    </lineage>
</organism>
<evidence type="ECO:0000313" key="3">
    <source>
        <dbReference type="Proteomes" id="UP000320160"/>
    </source>
</evidence>
<dbReference type="Proteomes" id="UP000320160">
    <property type="component" value="Unassembled WGS sequence"/>
</dbReference>
<reference evidence="2 3" key="1">
    <citation type="submission" date="2019-07" db="EMBL/GenBank/DDBJ databases">
        <authorList>
            <person name="Park M."/>
        </authorList>
    </citation>
    <scope>NUCLEOTIDE SEQUENCE [LARGE SCALE GENOMIC DNA]</scope>
    <source>
        <strain evidence="2 3">KCTC32445</strain>
    </source>
</reference>
<dbReference type="OrthoDB" id="8214086at2"/>
<evidence type="ECO:0008006" key="4">
    <source>
        <dbReference type="Google" id="ProtNLM"/>
    </source>
</evidence>
<proteinExistence type="predicted"/>
<dbReference type="RefSeq" id="WP_143776821.1">
    <property type="nucleotide sequence ID" value="NZ_VKKU01000002.1"/>
</dbReference>
<feature type="chain" id="PRO_5022163557" description="Transporter" evidence="1">
    <location>
        <begin position="24"/>
        <end position="298"/>
    </location>
</feature>
<evidence type="ECO:0000256" key="1">
    <source>
        <dbReference type="SAM" id="SignalP"/>
    </source>
</evidence>
<accession>A0A553WA92</accession>
<keyword evidence="3" id="KW-1185">Reference proteome</keyword>
<sequence length="298" mass="32255">MNHKLTLYAAAAAFAFSAMPAFAQSVDDQVDKAEQRQDRIDRNINIPGSAAQAFLLEANDGSTIAFNFAAPVTWNNNIDLVENGPKLASVHINPAVRLEWRSAGAVQIFAGFNADHDFYTQGSDYDASTLGARIGMRLVDDSLGGVRPYAYYSPLIVYGGGFTDKQATLHNITIGLGNTLELGGGTQLTSDLSATRREASFRALEQDRVSAAVALSGQFGEKLGWLAEQSAQHRWYTGGVNQGRKDLNLATTLALSYAVSESGVLDIGVTFERNTSDRIAKDYSVWDAGPTLRFIMIF</sequence>
<dbReference type="AlphaFoldDB" id="A0A553WA92"/>
<protein>
    <recommendedName>
        <fullName evidence="4">Transporter</fullName>
    </recommendedName>
</protein>
<gene>
    <name evidence="2" type="ORF">FOM92_10485</name>
</gene>
<dbReference type="EMBL" id="VKKU01000002">
    <property type="protein sequence ID" value="TSB01603.1"/>
    <property type="molecule type" value="Genomic_DNA"/>
</dbReference>
<keyword evidence="1" id="KW-0732">Signal</keyword>
<comment type="caution">
    <text evidence="2">The sequence shown here is derived from an EMBL/GenBank/DDBJ whole genome shotgun (WGS) entry which is preliminary data.</text>
</comment>
<feature type="signal peptide" evidence="1">
    <location>
        <begin position="1"/>
        <end position="23"/>
    </location>
</feature>
<evidence type="ECO:0000313" key="2">
    <source>
        <dbReference type="EMBL" id="TSB01603.1"/>
    </source>
</evidence>